<name>A0ACB9X2F7_CHAAC</name>
<dbReference type="EMBL" id="CM043793">
    <property type="protein sequence ID" value="KAI4820387.1"/>
    <property type="molecule type" value="Genomic_DNA"/>
</dbReference>
<evidence type="ECO:0000313" key="2">
    <source>
        <dbReference type="Proteomes" id="UP001057452"/>
    </source>
</evidence>
<sequence>MSWLGMGLPERPEAPPSYAVVRKSKAEQSGRPAVREDLNGPLSPTFTSSASSLLLCTLSKHRRIDPNPEHARRTEERRLTP</sequence>
<evidence type="ECO:0000313" key="1">
    <source>
        <dbReference type="EMBL" id="KAI4820387.1"/>
    </source>
</evidence>
<reference evidence="1" key="1">
    <citation type="submission" date="2022-05" db="EMBL/GenBank/DDBJ databases">
        <title>Chromosome-level genome of Chaenocephalus aceratus.</title>
        <authorList>
            <person name="Park H."/>
        </authorList>
    </citation>
    <scope>NUCLEOTIDE SEQUENCE</scope>
    <source>
        <strain evidence="1">KU_202001</strain>
    </source>
</reference>
<proteinExistence type="predicted"/>
<comment type="caution">
    <text evidence="1">The sequence shown here is derived from an EMBL/GenBank/DDBJ whole genome shotgun (WGS) entry which is preliminary data.</text>
</comment>
<keyword evidence="2" id="KW-1185">Reference proteome</keyword>
<gene>
    <name evidence="1" type="ORF">KUCAC02_028367</name>
</gene>
<dbReference type="Proteomes" id="UP001057452">
    <property type="component" value="Chromosome 9"/>
</dbReference>
<organism evidence="1 2">
    <name type="scientific">Chaenocephalus aceratus</name>
    <name type="common">Blackfin icefish</name>
    <name type="synonym">Chaenichthys aceratus</name>
    <dbReference type="NCBI Taxonomy" id="36190"/>
    <lineage>
        <taxon>Eukaryota</taxon>
        <taxon>Metazoa</taxon>
        <taxon>Chordata</taxon>
        <taxon>Craniata</taxon>
        <taxon>Vertebrata</taxon>
        <taxon>Euteleostomi</taxon>
        <taxon>Actinopterygii</taxon>
        <taxon>Neopterygii</taxon>
        <taxon>Teleostei</taxon>
        <taxon>Neoteleostei</taxon>
        <taxon>Acanthomorphata</taxon>
        <taxon>Eupercaria</taxon>
        <taxon>Perciformes</taxon>
        <taxon>Notothenioidei</taxon>
        <taxon>Channichthyidae</taxon>
        <taxon>Chaenocephalus</taxon>
    </lineage>
</organism>
<feature type="non-terminal residue" evidence="1">
    <location>
        <position position="81"/>
    </location>
</feature>
<accession>A0ACB9X2F7</accession>
<protein>
    <submittedName>
        <fullName evidence="1">Uncharacterized protein</fullName>
    </submittedName>
</protein>